<accession>A0A816AP59</accession>
<evidence type="ECO:0000313" key="3">
    <source>
        <dbReference type="EMBL" id="CAF1597461.1"/>
    </source>
</evidence>
<reference evidence="3" key="1">
    <citation type="submission" date="2021-02" db="EMBL/GenBank/DDBJ databases">
        <authorList>
            <person name="Nowell W R."/>
        </authorList>
    </citation>
    <scope>NUCLEOTIDE SEQUENCE</scope>
</reference>
<keyword evidence="2" id="KW-0472">Membrane</keyword>
<feature type="region of interest" description="Disordered" evidence="1">
    <location>
        <begin position="58"/>
        <end position="92"/>
    </location>
</feature>
<keyword evidence="2" id="KW-1133">Transmembrane helix</keyword>
<protein>
    <submittedName>
        <fullName evidence="3">Uncharacterized protein</fullName>
    </submittedName>
</protein>
<dbReference type="Proteomes" id="UP000663828">
    <property type="component" value="Unassembled WGS sequence"/>
</dbReference>
<evidence type="ECO:0000313" key="4">
    <source>
        <dbReference type="Proteomes" id="UP000663828"/>
    </source>
</evidence>
<dbReference type="AlphaFoldDB" id="A0A816AP59"/>
<keyword evidence="2" id="KW-0812">Transmembrane</keyword>
<dbReference type="EMBL" id="CAJNOR010006525">
    <property type="protein sequence ID" value="CAF1597461.1"/>
    <property type="molecule type" value="Genomic_DNA"/>
</dbReference>
<proteinExistence type="predicted"/>
<organism evidence="3 4">
    <name type="scientific">Adineta ricciae</name>
    <name type="common">Rotifer</name>
    <dbReference type="NCBI Taxonomy" id="249248"/>
    <lineage>
        <taxon>Eukaryota</taxon>
        <taxon>Metazoa</taxon>
        <taxon>Spiralia</taxon>
        <taxon>Gnathifera</taxon>
        <taxon>Rotifera</taxon>
        <taxon>Eurotatoria</taxon>
        <taxon>Bdelloidea</taxon>
        <taxon>Adinetida</taxon>
        <taxon>Adinetidae</taxon>
        <taxon>Adineta</taxon>
    </lineage>
</organism>
<evidence type="ECO:0000256" key="2">
    <source>
        <dbReference type="SAM" id="Phobius"/>
    </source>
</evidence>
<evidence type="ECO:0000256" key="1">
    <source>
        <dbReference type="SAM" id="MobiDB-lite"/>
    </source>
</evidence>
<feature type="transmembrane region" description="Helical" evidence="2">
    <location>
        <begin position="20"/>
        <end position="42"/>
    </location>
</feature>
<gene>
    <name evidence="3" type="ORF">XAT740_LOCUS47283</name>
</gene>
<name>A0A816AP59_ADIRI</name>
<sequence>MLISFSVYPLQNGKVLSILIFSPLLLYSILILIVALGFLLAYTTNAQRCTISFQQRVSNQKHERNQRNKFSSRLKRLFSGSSKSEQLSAPAEGGEVVEYTLAFGGNGQNNVETILTTNEVEVEPIRKISSTQAELDQRAKRREEIRKKYRL</sequence>
<keyword evidence="4" id="KW-1185">Reference proteome</keyword>
<comment type="caution">
    <text evidence="3">The sequence shown here is derived from an EMBL/GenBank/DDBJ whole genome shotgun (WGS) entry which is preliminary data.</text>
</comment>